<evidence type="ECO:0000256" key="10">
    <source>
        <dbReference type="SAM" id="SignalP"/>
    </source>
</evidence>
<dbReference type="SUPFAM" id="SSF49785">
    <property type="entry name" value="Galactose-binding domain-like"/>
    <property type="match status" value="1"/>
</dbReference>
<dbReference type="GO" id="GO:0001868">
    <property type="term" value="P:regulation of complement activation, lectin pathway"/>
    <property type="evidence" value="ECO:0007669"/>
    <property type="project" value="UniProtKB-ARBA"/>
</dbReference>
<dbReference type="Gene3D" id="2.60.120.260">
    <property type="entry name" value="Galactose-binding domain-like"/>
    <property type="match status" value="1"/>
</dbReference>
<comment type="similarity">
    <text evidence="3">Belongs to the fucolectin family.</text>
</comment>
<dbReference type="AlphaFoldDB" id="W5ME86"/>
<evidence type="ECO:0000259" key="11">
    <source>
        <dbReference type="SMART" id="SM00607"/>
    </source>
</evidence>
<comment type="function">
    <text evidence="1">Acts as a defensive agent. Recognizes blood group fucosylated oligosaccharides including A, B, H and Lewis B-type antigens. Does not recognize Lewis A antigen and has low affinity for monovalent haptens.</text>
</comment>
<dbReference type="Proteomes" id="UP000018468">
    <property type="component" value="Linkage group LG11"/>
</dbReference>
<evidence type="ECO:0000313" key="12">
    <source>
        <dbReference type="Ensembl" id="ENSLOCP00000006695.1"/>
    </source>
</evidence>
<dbReference type="GO" id="GO:0010185">
    <property type="term" value="P:regulation of cellular defense response"/>
    <property type="evidence" value="ECO:0007669"/>
    <property type="project" value="UniProtKB-ARBA"/>
</dbReference>
<dbReference type="GO" id="GO:0005576">
    <property type="term" value="C:extracellular region"/>
    <property type="evidence" value="ECO:0007669"/>
    <property type="project" value="UniProtKB-SubCell"/>
</dbReference>
<dbReference type="STRING" id="7918.ENSLOCP00000006695"/>
<dbReference type="InParanoid" id="W5ME86"/>
<comment type="subunit">
    <text evidence="4">Homotrimer.</text>
</comment>
<dbReference type="SMART" id="SM00607">
    <property type="entry name" value="FTP"/>
    <property type="match status" value="1"/>
</dbReference>
<evidence type="ECO:0000256" key="4">
    <source>
        <dbReference type="ARBA" id="ARBA00011233"/>
    </source>
</evidence>
<evidence type="ECO:0000256" key="8">
    <source>
        <dbReference type="ARBA" id="ARBA00022837"/>
    </source>
</evidence>
<proteinExistence type="inferred from homology"/>
<dbReference type="eggNOG" id="ENOG502QQVA">
    <property type="taxonomic scope" value="Eukaryota"/>
</dbReference>
<accession>W5ME86</accession>
<keyword evidence="5" id="KW-0964">Secreted</keyword>
<keyword evidence="7" id="KW-0430">Lectin</keyword>
<dbReference type="InterPro" id="IPR008979">
    <property type="entry name" value="Galactose-bd-like_sf"/>
</dbReference>
<evidence type="ECO:0000313" key="13">
    <source>
        <dbReference type="Proteomes" id="UP000018468"/>
    </source>
</evidence>
<feature type="signal peptide" evidence="10">
    <location>
        <begin position="1"/>
        <end position="25"/>
    </location>
</feature>
<evidence type="ECO:0000256" key="6">
    <source>
        <dbReference type="ARBA" id="ARBA00022723"/>
    </source>
</evidence>
<dbReference type="InterPro" id="IPR006585">
    <property type="entry name" value="FTP1"/>
</dbReference>
<evidence type="ECO:0000256" key="1">
    <source>
        <dbReference type="ARBA" id="ARBA00002219"/>
    </source>
</evidence>
<dbReference type="PANTHER" id="PTHR45713:SF8">
    <property type="entry name" value="SI:CH211-215K15.4"/>
    <property type="match status" value="1"/>
</dbReference>
<dbReference type="OMA" id="SFICIML"/>
<sequence>TVQHNSISPIILLLIQATMLSISPAEQNVALYGRPTQSSVLELGQAINAVDGNTESDFNRGSCSSTRLQNSPWWRVDLLAEHNISPLRITNRDDDCCRGWLAGAQVLVGNHQDHNWNQWCGEISSGGQVAREFCCLGMMGRYVSVTHHNVNRILSLCEVEVFRVPVRDENCP</sequence>
<dbReference type="GeneTree" id="ENSGT01060000248575"/>
<keyword evidence="13" id="KW-1185">Reference proteome</keyword>
<dbReference type="HOGENOM" id="CLU_072164_2_0_1"/>
<evidence type="ECO:0000256" key="7">
    <source>
        <dbReference type="ARBA" id="ARBA00022734"/>
    </source>
</evidence>
<evidence type="ECO:0000256" key="5">
    <source>
        <dbReference type="ARBA" id="ARBA00022525"/>
    </source>
</evidence>
<comment type="subcellular location">
    <subcellularLocation>
        <location evidence="2">Secreted</location>
    </subcellularLocation>
</comment>
<dbReference type="InterPro" id="IPR051941">
    <property type="entry name" value="BG_Antigen-Binding_Lectin"/>
</dbReference>
<dbReference type="Pfam" id="PF22633">
    <property type="entry name" value="F5_F8_type_C_2"/>
    <property type="match status" value="1"/>
</dbReference>
<evidence type="ECO:0000256" key="9">
    <source>
        <dbReference type="ARBA" id="ARBA00023157"/>
    </source>
</evidence>
<dbReference type="Bgee" id="ENSLOCG00000005549">
    <property type="expression patterns" value="Expressed in bone element and 1 other cell type or tissue"/>
</dbReference>
<dbReference type="GO" id="GO:0042806">
    <property type="term" value="F:fucose binding"/>
    <property type="evidence" value="ECO:0007669"/>
    <property type="project" value="UniProtKB-ARBA"/>
</dbReference>
<protein>
    <recommendedName>
        <fullName evidence="11">Fucolectin tachylectin-4 pentraxin-1 domain-containing protein</fullName>
    </recommendedName>
</protein>
<keyword evidence="10" id="KW-0732">Signal</keyword>
<dbReference type="Ensembl" id="ENSLOCT00000006703.1">
    <property type="protein sequence ID" value="ENSLOCP00000006695.1"/>
    <property type="gene ID" value="ENSLOCG00000005549.1"/>
</dbReference>
<evidence type="ECO:0000256" key="3">
    <source>
        <dbReference type="ARBA" id="ARBA00010147"/>
    </source>
</evidence>
<reference evidence="12" key="2">
    <citation type="submission" date="2025-08" db="UniProtKB">
        <authorList>
            <consortium name="Ensembl"/>
        </authorList>
    </citation>
    <scope>IDENTIFICATION</scope>
</reference>
<name>W5ME86_LEPOC</name>
<feature type="domain" description="Fucolectin tachylectin-4 pentraxin-1" evidence="11">
    <location>
        <begin position="26"/>
        <end position="167"/>
    </location>
</feature>
<keyword evidence="8" id="KW-0106">Calcium</keyword>
<reference evidence="12" key="3">
    <citation type="submission" date="2025-09" db="UniProtKB">
        <authorList>
            <consortium name="Ensembl"/>
        </authorList>
    </citation>
    <scope>IDENTIFICATION</scope>
</reference>
<organism evidence="12 13">
    <name type="scientific">Lepisosteus oculatus</name>
    <name type="common">Spotted gar</name>
    <dbReference type="NCBI Taxonomy" id="7918"/>
    <lineage>
        <taxon>Eukaryota</taxon>
        <taxon>Metazoa</taxon>
        <taxon>Chordata</taxon>
        <taxon>Craniata</taxon>
        <taxon>Vertebrata</taxon>
        <taxon>Euteleostomi</taxon>
        <taxon>Actinopterygii</taxon>
        <taxon>Neopterygii</taxon>
        <taxon>Holostei</taxon>
        <taxon>Semionotiformes</taxon>
        <taxon>Lepisosteidae</taxon>
        <taxon>Lepisosteus</taxon>
    </lineage>
</organism>
<dbReference type="GO" id="GO:0046872">
    <property type="term" value="F:metal ion binding"/>
    <property type="evidence" value="ECO:0007669"/>
    <property type="project" value="UniProtKB-KW"/>
</dbReference>
<keyword evidence="9" id="KW-1015">Disulfide bond</keyword>
<keyword evidence="6" id="KW-0479">Metal-binding</keyword>
<feature type="chain" id="PRO_5004866036" description="Fucolectin tachylectin-4 pentraxin-1 domain-containing protein" evidence="10">
    <location>
        <begin position="26"/>
        <end position="172"/>
    </location>
</feature>
<dbReference type="EMBL" id="AHAT01022098">
    <property type="status" value="NOT_ANNOTATED_CDS"/>
    <property type="molecule type" value="Genomic_DNA"/>
</dbReference>
<dbReference type="PANTHER" id="PTHR45713">
    <property type="entry name" value="FTP DOMAIN-CONTAINING PROTEIN"/>
    <property type="match status" value="1"/>
</dbReference>
<evidence type="ECO:0000256" key="2">
    <source>
        <dbReference type="ARBA" id="ARBA00004613"/>
    </source>
</evidence>
<reference evidence="13" key="1">
    <citation type="submission" date="2011-12" db="EMBL/GenBank/DDBJ databases">
        <title>The Draft Genome of Lepisosteus oculatus.</title>
        <authorList>
            <consortium name="The Broad Institute Genome Assembly &amp; Analysis Group"/>
            <consortium name="Computational R&amp;D Group"/>
            <consortium name="and Sequencing Platform"/>
            <person name="Di Palma F."/>
            <person name="Alfoldi J."/>
            <person name="Johnson J."/>
            <person name="Berlin A."/>
            <person name="Gnerre S."/>
            <person name="Jaffe D."/>
            <person name="MacCallum I."/>
            <person name="Young S."/>
            <person name="Walker B.J."/>
            <person name="Lander E.S."/>
            <person name="Lindblad-Toh K."/>
        </authorList>
    </citation>
    <scope>NUCLEOTIDE SEQUENCE [LARGE SCALE GENOMIC DNA]</scope>
</reference>